<sequence>MEATSTLTVSEIIGRAGGPRAIADASQQSREPFSKDAVYKWAKGGIPDRHWPIIIALTGLKVAQIYEANVAARGVTFPMPVLEAVE</sequence>
<name>A0AAE5VRJ4_9HYPH</name>
<dbReference type="InterPro" id="IPR059216">
    <property type="entry name" value="LeuA_carph_isopro_dom"/>
</dbReference>
<dbReference type="AlphaFoldDB" id="A0AAE5VRJ4"/>
<dbReference type="NCBIfam" id="NF046037">
    <property type="entry name" value="carphisopro"/>
    <property type="match status" value="1"/>
</dbReference>
<dbReference type="Proteomes" id="UP000237447">
    <property type="component" value="Unassembled WGS sequence"/>
</dbReference>
<evidence type="ECO:0000313" key="2">
    <source>
        <dbReference type="Proteomes" id="UP000237447"/>
    </source>
</evidence>
<dbReference type="RefSeq" id="WP_103656946.1">
    <property type="nucleotide sequence ID" value="NZ_NXEJ01000001.1"/>
</dbReference>
<protein>
    <recommendedName>
        <fullName evidence="3">DNA-binding protein</fullName>
    </recommendedName>
</protein>
<evidence type="ECO:0008006" key="3">
    <source>
        <dbReference type="Google" id="ProtNLM"/>
    </source>
</evidence>
<proteinExistence type="predicted"/>
<reference evidence="1 2" key="1">
    <citation type="journal article" date="2018" name="Syst. Appl. Microbiol.">
        <title>Agrobacterium rosae sp. nov., isolated from galls on different agricultural crops.</title>
        <authorList>
            <person name="Kuzmanovic N."/>
            <person name="Pulawska J."/>
            <person name="Smalla K."/>
            <person name="Nesme X."/>
        </authorList>
    </citation>
    <scope>NUCLEOTIDE SEQUENCE [LARGE SCALE GENOMIC DNA]</scope>
    <source>
        <strain evidence="1 2">NCPPB 1650</strain>
    </source>
</reference>
<dbReference type="GeneID" id="86878122"/>
<gene>
    <name evidence="1" type="ORF">CPJ18_01840</name>
</gene>
<accession>A0AAE5VRJ4</accession>
<dbReference type="EMBL" id="NXEJ01000001">
    <property type="protein sequence ID" value="POO54270.1"/>
    <property type="molecule type" value="Genomic_DNA"/>
</dbReference>
<comment type="caution">
    <text evidence="1">The sequence shown here is derived from an EMBL/GenBank/DDBJ whole genome shotgun (WGS) entry which is preliminary data.</text>
</comment>
<organism evidence="1 2">
    <name type="scientific">Agrobacterium rosae</name>
    <dbReference type="NCBI Taxonomy" id="1972867"/>
    <lineage>
        <taxon>Bacteria</taxon>
        <taxon>Pseudomonadati</taxon>
        <taxon>Pseudomonadota</taxon>
        <taxon>Alphaproteobacteria</taxon>
        <taxon>Hyphomicrobiales</taxon>
        <taxon>Rhizobiaceae</taxon>
        <taxon>Rhizobium/Agrobacterium group</taxon>
        <taxon>Agrobacterium</taxon>
    </lineage>
</organism>
<evidence type="ECO:0000313" key="1">
    <source>
        <dbReference type="EMBL" id="POO54270.1"/>
    </source>
</evidence>